<dbReference type="InterPro" id="IPR020837">
    <property type="entry name" value="Fibrinogen_CS"/>
</dbReference>
<keyword evidence="1" id="KW-1015">Disulfide bond</keyword>
<evidence type="ECO:0000313" key="6">
    <source>
        <dbReference type="Proteomes" id="UP001217089"/>
    </source>
</evidence>
<evidence type="ECO:0000313" key="5">
    <source>
        <dbReference type="EMBL" id="KAJ8300667.1"/>
    </source>
</evidence>
<dbReference type="Proteomes" id="UP001217089">
    <property type="component" value="Unassembled WGS sequence"/>
</dbReference>
<dbReference type="EMBL" id="JARBDR010000919">
    <property type="protein sequence ID" value="KAJ8300667.1"/>
    <property type="molecule type" value="Genomic_DNA"/>
</dbReference>
<reference evidence="5 6" key="1">
    <citation type="submission" date="2022-12" db="EMBL/GenBank/DDBJ databases">
        <title>Chromosome-level genome of Tegillarca granosa.</title>
        <authorList>
            <person name="Kim J."/>
        </authorList>
    </citation>
    <scope>NUCLEOTIDE SEQUENCE [LARGE SCALE GENOMIC DNA]</scope>
    <source>
        <strain evidence="5">Teg-2019</strain>
        <tissue evidence="5">Adductor muscle</tissue>
    </source>
</reference>
<dbReference type="Gene3D" id="3.90.215.10">
    <property type="entry name" value="Gamma Fibrinogen, chain A, domain 1"/>
    <property type="match status" value="1"/>
</dbReference>
<evidence type="ECO:0000256" key="2">
    <source>
        <dbReference type="SAM" id="Coils"/>
    </source>
</evidence>
<feature type="coiled-coil region" evidence="2">
    <location>
        <begin position="189"/>
        <end position="216"/>
    </location>
</feature>
<feature type="compositionally biased region" description="Polar residues" evidence="3">
    <location>
        <begin position="983"/>
        <end position="1005"/>
    </location>
</feature>
<evidence type="ECO:0000259" key="4">
    <source>
        <dbReference type="PROSITE" id="PS51406"/>
    </source>
</evidence>
<dbReference type="CDD" id="cd00087">
    <property type="entry name" value="FReD"/>
    <property type="match status" value="1"/>
</dbReference>
<feature type="non-terminal residue" evidence="5">
    <location>
        <position position="1005"/>
    </location>
</feature>
<dbReference type="SUPFAM" id="SSF56496">
    <property type="entry name" value="Fibrinogen C-terminal domain-like"/>
    <property type="match status" value="1"/>
</dbReference>
<evidence type="ECO:0000256" key="1">
    <source>
        <dbReference type="ARBA" id="ARBA00023157"/>
    </source>
</evidence>
<dbReference type="InterPro" id="IPR014716">
    <property type="entry name" value="Fibrinogen_a/b/g_C_1"/>
</dbReference>
<keyword evidence="6" id="KW-1185">Reference proteome</keyword>
<dbReference type="Pfam" id="PF00147">
    <property type="entry name" value="Fibrinogen_C"/>
    <property type="match status" value="1"/>
</dbReference>
<sequence length="1005" mass="116437">MKSENQVVFQCWVFEKSYTPSFSIKINKFWPILMHKLRIPATLAYKTLINHISTYRKVIGNCWCSIITSQVTTIGVTMSVSTIGVTMVITIAIIRVIGNCWCSIISSQVNTIGVTTGTTLVLGDQTTELTTDRLSRTPGESDLWTLVKELQDKVDKLQNEGDSQRSFTKELERRVIENQDEILISMADIVQLKQAVAEMQIRLTRMEEMLDEQKLQFIQYNFEQNQLKSELLPLKKLKDSTRRSFRKLDKNLTKYSAKVEILSSQYQNLSESFFNLQHLHYKVVKSNEEKFLTFEKFVNKSENHMSPGQLFNKLHSKLIKNSRNFTNVISSDTEFGSGEIETDYILSHKEERQNKVDTESIDGSGEIPREIPREKPHRHKNYVLIPDFRNELNLRDDEISNLYDIYYILYKQMSRVEDRLSSIHLGKFMEQLQNSLLNFTENVLTLDQWKMTSSGIINSTQFNHHQITTLSNMIVNNTNYLHNLEWKLTNVQSLGYQQFHLLRMHIIRLNNTVQDMKEEINKWHKNGHGTPSQNSQTNPVTTTTKNLDLLTSRVEDLALQIIYNENRIAKLEIQVLNESLLQCKKANTDIYQDSKLMQVQKDVHKLAEGGVLAKNMIRNLDQAFYRLHTTNMNQSEIIATLIKDTQTLGKYLPIIIDIQREIINYKFQLPKDCDEYYRQGHHDDGVYVIYPFNATQSVRVYCDMEARVGGWTVIQRRSDDSLNFDKMWKDYVNGFGSIDGDHWLGNDLIHLLTANKNMSLKIEMIDVKDNFWVGEYKMFKVENQNVKYRLHVNGFHGNCTDGLSYANGMSFSTPDQDNDGSTTHCAMYYTAGWWYKHCHHSNLNGRHNLGMVWYHNGWKDWIELQKSVMKIKPTHKLNSDIITIRNWMDCKNALIKYQAALLGGFQLNLQIKPILSQELILSINNAQYRILQSDLHLVHIKSVRITSHLYQISQINISFISNGVLSWVVFLPSDPSGLAGLTEHQSNCGQNNDSKNNAQLPQQVT</sequence>
<dbReference type="PROSITE" id="PS51406">
    <property type="entry name" value="FIBRINOGEN_C_2"/>
    <property type="match status" value="1"/>
</dbReference>
<dbReference type="PANTHER" id="PTHR19143:SF444">
    <property type="entry name" value="PROTEIN SCABROUS"/>
    <property type="match status" value="1"/>
</dbReference>
<keyword evidence="2" id="KW-0175">Coiled coil</keyword>
<dbReference type="NCBIfam" id="NF040941">
    <property type="entry name" value="GGGWT_bact"/>
    <property type="match status" value="1"/>
</dbReference>
<dbReference type="InterPro" id="IPR002181">
    <property type="entry name" value="Fibrinogen_a/b/g_C_dom"/>
</dbReference>
<accession>A0ABQ9E5V4</accession>
<name>A0ABQ9E5V4_TEGGR</name>
<gene>
    <name evidence="5" type="ORF">KUTeg_022186</name>
</gene>
<evidence type="ECO:0000256" key="3">
    <source>
        <dbReference type="SAM" id="MobiDB-lite"/>
    </source>
</evidence>
<proteinExistence type="predicted"/>
<dbReference type="InterPro" id="IPR050373">
    <property type="entry name" value="Fibrinogen_C-term_domain"/>
</dbReference>
<dbReference type="SMART" id="SM00186">
    <property type="entry name" value="FBG"/>
    <property type="match status" value="1"/>
</dbReference>
<feature type="domain" description="Fibrinogen C-terminal" evidence="4">
    <location>
        <begin position="664"/>
        <end position="875"/>
    </location>
</feature>
<feature type="region of interest" description="Disordered" evidence="3">
    <location>
        <begin position="982"/>
        <end position="1005"/>
    </location>
</feature>
<dbReference type="PANTHER" id="PTHR19143">
    <property type="entry name" value="FIBRINOGEN/TENASCIN/ANGIOPOEITIN"/>
    <property type="match status" value="1"/>
</dbReference>
<protein>
    <recommendedName>
        <fullName evidence="4">Fibrinogen C-terminal domain-containing protein</fullName>
    </recommendedName>
</protein>
<comment type="caution">
    <text evidence="5">The sequence shown here is derived from an EMBL/GenBank/DDBJ whole genome shotgun (WGS) entry which is preliminary data.</text>
</comment>
<organism evidence="5 6">
    <name type="scientific">Tegillarca granosa</name>
    <name type="common">Malaysian cockle</name>
    <name type="synonym">Anadara granosa</name>
    <dbReference type="NCBI Taxonomy" id="220873"/>
    <lineage>
        <taxon>Eukaryota</taxon>
        <taxon>Metazoa</taxon>
        <taxon>Spiralia</taxon>
        <taxon>Lophotrochozoa</taxon>
        <taxon>Mollusca</taxon>
        <taxon>Bivalvia</taxon>
        <taxon>Autobranchia</taxon>
        <taxon>Pteriomorphia</taxon>
        <taxon>Arcoida</taxon>
        <taxon>Arcoidea</taxon>
        <taxon>Arcidae</taxon>
        <taxon>Tegillarca</taxon>
    </lineage>
</organism>
<dbReference type="PROSITE" id="PS00514">
    <property type="entry name" value="FIBRINOGEN_C_1"/>
    <property type="match status" value="1"/>
</dbReference>
<dbReference type="InterPro" id="IPR036056">
    <property type="entry name" value="Fibrinogen-like_C"/>
</dbReference>